<dbReference type="InterPro" id="IPR000626">
    <property type="entry name" value="Ubiquitin-like_dom"/>
</dbReference>
<keyword evidence="9" id="KW-0597">Phosphoprotein</keyword>
<feature type="region of interest" description="Disordered" evidence="23">
    <location>
        <begin position="188"/>
        <end position="223"/>
    </location>
</feature>
<keyword evidence="26" id="KW-1185">Reference proteome</keyword>
<evidence type="ECO:0000256" key="15">
    <source>
        <dbReference type="ARBA" id="ARBA00022871"/>
    </source>
</evidence>
<evidence type="ECO:0000256" key="3">
    <source>
        <dbReference type="ARBA" id="ARBA00004514"/>
    </source>
</evidence>
<feature type="compositionally biased region" description="Basic and acidic residues" evidence="23">
    <location>
        <begin position="971"/>
        <end position="980"/>
    </location>
</feature>
<feature type="region of interest" description="Disordered" evidence="23">
    <location>
        <begin position="926"/>
        <end position="955"/>
    </location>
</feature>
<feature type="compositionally biased region" description="Polar residues" evidence="23">
    <location>
        <begin position="351"/>
        <end position="360"/>
    </location>
</feature>
<keyword evidence="12" id="KW-0221">Differentiation</keyword>
<name>A0ABN8N7E2_9CNID</name>
<evidence type="ECO:0000256" key="10">
    <source>
        <dbReference type="ARBA" id="ARBA00022703"/>
    </source>
</evidence>
<dbReference type="SMART" id="SM00213">
    <property type="entry name" value="UBQ"/>
    <property type="match status" value="1"/>
</dbReference>
<dbReference type="Proteomes" id="UP001159405">
    <property type="component" value="Unassembled WGS sequence"/>
</dbReference>
<evidence type="ECO:0000256" key="1">
    <source>
        <dbReference type="ARBA" id="ARBA00002067"/>
    </source>
</evidence>
<evidence type="ECO:0000256" key="11">
    <source>
        <dbReference type="ARBA" id="ARBA00022737"/>
    </source>
</evidence>
<evidence type="ECO:0000256" key="14">
    <source>
        <dbReference type="ARBA" id="ARBA00022859"/>
    </source>
</evidence>
<evidence type="ECO:0000256" key="8">
    <source>
        <dbReference type="ARBA" id="ARBA00022525"/>
    </source>
</evidence>
<feature type="compositionally biased region" description="Polar residues" evidence="23">
    <location>
        <begin position="414"/>
        <end position="423"/>
    </location>
</feature>
<reference evidence="25 26" key="1">
    <citation type="submission" date="2022-05" db="EMBL/GenBank/DDBJ databases">
        <authorList>
            <consortium name="Genoscope - CEA"/>
            <person name="William W."/>
        </authorList>
    </citation>
    <scope>NUCLEOTIDE SEQUENCE [LARGE SCALE GENOMIC DNA]</scope>
</reference>
<keyword evidence="16" id="KW-0007">Acetylation</keyword>
<feature type="compositionally biased region" description="Low complexity" evidence="23">
    <location>
        <begin position="500"/>
        <end position="516"/>
    </location>
</feature>
<comment type="subunit">
    <text evidence="22">Component of the BAG6/BAT3 complex, also named BAT3 complex, at least composed of BAG6, UBL4A and GET4/TRC35. Interacts with GET4; the interaction is direct and localizes BAG6 in the cytosol. Interacts with UBL4A; the interaction is direct and required for UBL4A protein stability. Interacts with AIFM1. Interacts with HSPA2. Interacts with CTCFL. Interacts with p300/EP300. Interacts (via ubiquitin-like domain) with RNF126; required for BAG6-dependent ubiquitination of proteins mislocalized to the cytosol. Interacts (via ubiquitin-like domain) with SGTA; SGTA competes with RNF126 by binding the same region of BAG6, thereby promoting deubiquitination of BAG6-target proteins and rescuing them from degradation. Interacts with ricin A chain. Interacts with VCP and AMFR; both form the VCP/p97-AMFR/gp78 complex. Interacts with SYVN1. Interacts with USP13; the interaction is direct and may mediate UBL4A deubiquitination. Interacts with ZFAND2B. Interacts with KPNA2. Interacts with UBQLN4.</text>
</comment>
<dbReference type="PANTHER" id="PTHR15204">
    <property type="entry name" value="LARGE PROLINE-RICH PROTEIN BAG6"/>
    <property type="match status" value="1"/>
</dbReference>
<evidence type="ECO:0000256" key="4">
    <source>
        <dbReference type="ARBA" id="ARBA00004550"/>
    </source>
</evidence>
<comment type="function">
    <text evidence="21">Involved in DNA damage-induced apoptosis: following DNA damage, accumulates in the nucleus and forms a complex with p300/EP300, enhancing p300/EP300-mediated p53/TP53 acetylation leading to increase p53/TP53 transcriptional activity. When nuclear, may also act as a component of some chromatin regulator complex that regulates histone 3 'Lys-4' dimethylation (H3K4me2).</text>
</comment>
<keyword evidence="11" id="KW-0677">Repeat</keyword>
<evidence type="ECO:0000256" key="9">
    <source>
        <dbReference type="ARBA" id="ARBA00022553"/>
    </source>
</evidence>
<dbReference type="Pfam" id="PF12057">
    <property type="entry name" value="BAG6"/>
    <property type="match status" value="1"/>
</dbReference>
<dbReference type="InterPro" id="IPR029071">
    <property type="entry name" value="Ubiquitin-like_domsf"/>
</dbReference>
<evidence type="ECO:0000256" key="21">
    <source>
        <dbReference type="ARBA" id="ARBA00046003"/>
    </source>
</evidence>
<evidence type="ECO:0000313" key="26">
    <source>
        <dbReference type="Proteomes" id="UP001159405"/>
    </source>
</evidence>
<dbReference type="InterPro" id="IPR019954">
    <property type="entry name" value="Ubiquitin_CS"/>
</dbReference>
<keyword evidence="17" id="KW-0143">Chaperone</keyword>
<keyword evidence="8" id="KW-0964">Secreted</keyword>
<feature type="compositionally biased region" description="Polar residues" evidence="23">
    <location>
        <begin position="198"/>
        <end position="214"/>
    </location>
</feature>
<dbReference type="CDD" id="cd01809">
    <property type="entry name" value="Ubl_BAG6"/>
    <property type="match status" value="1"/>
</dbReference>
<comment type="caution">
    <text evidence="25">The sequence shown here is derived from an EMBL/GenBank/DDBJ whole genome shotgun (WGS) entry which is preliminary data.</text>
</comment>
<organism evidence="25 26">
    <name type="scientific">Porites lobata</name>
    <dbReference type="NCBI Taxonomy" id="104759"/>
    <lineage>
        <taxon>Eukaryota</taxon>
        <taxon>Metazoa</taxon>
        <taxon>Cnidaria</taxon>
        <taxon>Anthozoa</taxon>
        <taxon>Hexacorallia</taxon>
        <taxon>Scleractinia</taxon>
        <taxon>Fungiina</taxon>
        <taxon>Poritidae</taxon>
        <taxon>Porites</taxon>
    </lineage>
</organism>
<evidence type="ECO:0000256" key="12">
    <source>
        <dbReference type="ARBA" id="ARBA00022782"/>
    </source>
</evidence>
<feature type="compositionally biased region" description="Basic and acidic residues" evidence="23">
    <location>
        <begin position="626"/>
        <end position="640"/>
    </location>
</feature>
<evidence type="ECO:0000256" key="22">
    <source>
        <dbReference type="ARBA" id="ARBA00046936"/>
    </source>
</evidence>
<feature type="region of interest" description="Disordered" evidence="23">
    <location>
        <begin position="1101"/>
        <end position="1144"/>
    </location>
</feature>
<feature type="region of interest" description="Disordered" evidence="23">
    <location>
        <begin position="72"/>
        <end position="100"/>
    </location>
</feature>
<evidence type="ECO:0000256" key="18">
    <source>
        <dbReference type="ARBA" id="ARBA00023242"/>
    </source>
</evidence>
<dbReference type="EMBL" id="CALNXK010000010">
    <property type="protein sequence ID" value="CAH3042763.1"/>
    <property type="molecule type" value="Genomic_DNA"/>
</dbReference>
<dbReference type="Pfam" id="PF00240">
    <property type="entry name" value="ubiquitin"/>
    <property type="match status" value="1"/>
</dbReference>
<evidence type="ECO:0000313" key="25">
    <source>
        <dbReference type="EMBL" id="CAH3042763.1"/>
    </source>
</evidence>
<evidence type="ECO:0000256" key="23">
    <source>
        <dbReference type="SAM" id="MobiDB-lite"/>
    </source>
</evidence>
<feature type="domain" description="Ubiquitin-like" evidence="24">
    <location>
        <begin position="1"/>
        <end position="60"/>
    </location>
</feature>
<feature type="region of interest" description="Disordered" evidence="23">
    <location>
        <begin position="328"/>
        <end position="360"/>
    </location>
</feature>
<keyword evidence="10" id="KW-0053">Apoptosis</keyword>
<feature type="compositionally biased region" description="Pro residues" evidence="23">
    <location>
        <begin position="928"/>
        <end position="946"/>
    </location>
</feature>
<keyword evidence="14" id="KW-0391">Immunity</keyword>
<feature type="compositionally biased region" description="Low complexity" evidence="23">
    <location>
        <begin position="571"/>
        <end position="613"/>
    </location>
</feature>
<sequence>MKISVKTLDSQTKVFTVSEEITVKEFKEHITSEVNIPADKQRLIFKGKVLQDDKKLSEYGADGCVIHLVERKPQTGGASSQDGTNGSSTSTSSSSQGGAFNPPNIVMGAFSMPVDVVGATQQIVQSLVNQLGVDSAHANISTSSSDDGSSVNVHINLQATTQPGNDVSQRINRARHFIRKASSCLNRTEGEGVLPMDTSESSDAPNTSQAQGTSAEAGRTPALSSPAALAEILKEAGESMTSIQTAMNRYVSLLEANTPENLEPSEETLPDRVAEALHSLSHAYHALSDLTFNFRGPEPRRPSVLTSLSPHIPQVPMLSSFVGAPQLVPTQSATNPPVTASQATPAAGSLPQGTNQNLQIHVNPQGGISLTTIISNVSRVGSTAPASTQPSSSTTSTSGSRMSASADNGAARETFSSSFGEQRSSVGTNTNGSSSTQSTQTGQPSVRTRIIVDDFIALISNVPASVAAAAAAQGQVPLTTQAGTQNQPQVQGQGVLGTASPSGQSQPQPSTPVSRPGVPPAPTGQAQPRPQGLPGALSMNVMSGMGAANSNHPDPSLPCQSFHFGPQAQRSQTEQASQPAATTQPSATTTAAATATTTQSQAAEQAPTQTTAPVNPPQPQPTTEPSRPRPERRSRVRDRTISPADLQGILGMMAHDQRTGARGMPSFPAGLFSPRMPSQGPRSRGSDARRAMMDFLDHVMSDHSEGTQTQTIQSLIQTMRSRGIEIRDEEGLVSALFQRLTAVLTLEDMMGVVMGSEDPFEQMLPGLMLYVKEDLLRGQPDTNENIKKGVEELSKEIVDGIAESLRTVPTKDNIDITASAQSFLENYIRSAVDLVLSSDDNPRFAEYFHDHIKTTAAEFFTLLVFSYRDGFDGVEQVVRNRVPQSPLTAEMDDHSREMLTQLLLRNIRQMYYSRAYCEPRLQRFMIRAPPPEPTPPAPSKPQPPPKSDPEEETVAADVKAEVDGNVDEEMDSHGSDESEHFSTPPGSIVAATESDRIEPECPEGEETMEEDHGDDEWKTIMPQEWIPVITTDIVRQRRMPAQAPFSDAYINGLPPKRRKMVDQRGVTPSEDSIGDALKQAASATGATPLTSMEDLTKAAKENRKLHGAYRKEVKKEVKTRLEKDSDYRPDRFPQTRDYFDRDTP</sequence>
<dbReference type="PANTHER" id="PTHR15204:SF0">
    <property type="entry name" value="LARGE PROLINE-RICH PROTEIN BAG6"/>
    <property type="match status" value="1"/>
</dbReference>
<evidence type="ECO:0000256" key="7">
    <source>
        <dbReference type="ARBA" id="ARBA00022490"/>
    </source>
</evidence>
<keyword evidence="15" id="KW-0744">Spermatogenesis</keyword>
<feature type="region of interest" description="Disordered" evidence="23">
    <location>
        <begin position="1046"/>
        <end position="1074"/>
    </location>
</feature>
<proteinExistence type="predicted"/>
<feature type="region of interest" description="Disordered" evidence="23">
    <location>
        <begin position="967"/>
        <end position="987"/>
    </location>
</feature>
<evidence type="ECO:0000256" key="19">
    <source>
        <dbReference type="ARBA" id="ARBA00029739"/>
    </source>
</evidence>
<feature type="compositionally biased region" description="Low complexity" evidence="23">
    <location>
        <begin position="424"/>
        <end position="445"/>
    </location>
</feature>
<keyword evidence="18" id="KW-0539">Nucleus</keyword>
<dbReference type="PROSITE" id="PS50053">
    <property type="entry name" value="UBIQUITIN_2"/>
    <property type="match status" value="1"/>
</dbReference>
<evidence type="ECO:0000256" key="16">
    <source>
        <dbReference type="ARBA" id="ARBA00022990"/>
    </source>
</evidence>
<feature type="region of interest" description="Disordered" evidence="23">
    <location>
        <begin position="484"/>
        <end position="647"/>
    </location>
</feature>
<dbReference type="InterPro" id="IPR048926">
    <property type="entry name" value="Bag6_BAGS"/>
</dbReference>
<accession>A0ABN8N7E2</accession>
<evidence type="ECO:0000256" key="13">
    <source>
        <dbReference type="ARBA" id="ARBA00022853"/>
    </source>
</evidence>
<feature type="compositionally biased region" description="Low complexity" evidence="23">
    <location>
        <begin position="79"/>
        <end position="98"/>
    </location>
</feature>
<feature type="compositionally biased region" description="Low complexity" evidence="23">
    <location>
        <begin position="382"/>
        <end position="406"/>
    </location>
</feature>
<evidence type="ECO:0000256" key="6">
    <source>
        <dbReference type="ARBA" id="ARBA00022448"/>
    </source>
</evidence>
<comment type="subcellular location">
    <subcellularLocation>
        <location evidence="3">Cytoplasm</location>
        <location evidence="3">Cytosol</location>
    </subcellularLocation>
    <subcellularLocation>
        <location evidence="2">Nucleus</location>
    </subcellularLocation>
    <subcellularLocation>
        <location evidence="4">Secreted</location>
        <location evidence="4">Extracellular exosome</location>
    </subcellularLocation>
</comment>
<feature type="region of interest" description="Disordered" evidence="23">
    <location>
        <begin position="381"/>
        <end position="445"/>
    </location>
</feature>
<comment type="function">
    <text evidence="1">Released extracellularly via exosomes, it is a ligand of the natural killer/NK cells receptor NCR3 and stimulates NK cells cytotoxicity. It may thereby trigger NK cells cytotoxicity against neighboring tumor cells and immature myeloid dendritic cells (DC).</text>
</comment>
<evidence type="ECO:0000259" key="24">
    <source>
        <dbReference type="PROSITE" id="PS50053"/>
    </source>
</evidence>
<evidence type="ECO:0000256" key="5">
    <source>
        <dbReference type="ARBA" id="ARBA00021614"/>
    </source>
</evidence>
<evidence type="ECO:0000256" key="17">
    <source>
        <dbReference type="ARBA" id="ARBA00023186"/>
    </source>
</evidence>
<evidence type="ECO:0000256" key="2">
    <source>
        <dbReference type="ARBA" id="ARBA00004123"/>
    </source>
</evidence>
<keyword evidence="6" id="KW-0813">Transport</keyword>
<evidence type="ECO:0000256" key="20">
    <source>
        <dbReference type="ARBA" id="ARBA00030033"/>
    </source>
</evidence>
<keyword evidence="13" id="KW-0156">Chromatin regulator</keyword>
<keyword evidence="7" id="KW-0963">Cytoplasm</keyword>
<protein>
    <recommendedName>
        <fullName evidence="5">Large proline-rich protein BAG6</fullName>
    </recommendedName>
    <alternativeName>
        <fullName evidence="20">BCL2-associated athanogene 6</fullName>
    </alternativeName>
    <alternativeName>
        <fullName evidence="19">HLA-B-associated transcript 3</fullName>
    </alternativeName>
</protein>
<gene>
    <name evidence="25" type="ORF">PLOB_00001108</name>
</gene>
<feature type="compositionally biased region" description="Polar residues" evidence="23">
    <location>
        <begin position="328"/>
        <end position="344"/>
    </location>
</feature>
<dbReference type="PROSITE" id="PS00299">
    <property type="entry name" value="UBIQUITIN_1"/>
    <property type="match status" value="1"/>
</dbReference>
<dbReference type="Pfam" id="PF20960">
    <property type="entry name" value="Bag6_BAGS"/>
    <property type="match status" value="1"/>
</dbReference>
<dbReference type="InterPro" id="IPR021925">
    <property type="entry name" value="BAG6"/>
</dbReference>
<dbReference type="Gene3D" id="3.10.20.90">
    <property type="entry name" value="Phosphatidylinositol 3-kinase Catalytic Subunit, Chain A, domain 1"/>
    <property type="match status" value="1"/>
</dbReference>
<dbReference type="SUPFAM" id="SSF54236">
    <property type="entry name" value="Ubiquitin-like"/>
    <property type="match status" value="1"/>
</dbReference>